<protein>
    <recommendedName>
        <fullName evidence="4">Type IV secretion system protein VirB6</fullName>
    </recommendedName>
</protein>
<sequence>MPRSLLAALIALATVLLPSAGLHAAGKTERLPARPVQIFDVKAGKVVHSVANDEEFQRMAREWLQSVTGLSPKLQPGEECSYVYRVPLAEPGVVRIGGTSITVRDIFLFYCEREKPMLLVFDSGNRPYLLNFDADLRPFFRKIAAPGAPQQ</sequence>
<keyword evidence="1" id="KW-0732">Signal</keyword>
<evidence type="ECO:0000313" key="3">
    <source>
        <dbReference type="Proteomes" id="UP000681526"/>
    </source>
</evidence>
<dbReference type="Proteomes" id="UP000681526">
    <property type="component" value="Unassembled WGS sequence"/>
</dbReference>
<evidence type="ECO:0000313" key="2">
    <source>
        <dbReference type="EMBL" id="CAG5087152.1"/>
    </source>
</evidence>
<dbReference type="RefSeq" id="WP_213484604.1">
    <property type="nucleotide sequence ID" value="NZ_CAJRAY010000048.1"/>
</dbReference>
<evidence type="ECO:0008006" key="4">
    <source>
        <dbReference type="Google" id="ProtNLM"/>
    </source>
</evidence>
<proteinExistence type="predicted"/>
<dbReference type="EMBL" id="CAJRAY010000048">
    <property type="protein sequence ID" value="CAG5087152.1"/>
    <property type="molecule type" value="Genomic_DNA"/>
</dbReference>
<name>A0ABM8V5F0_THEXY</name>
<feature type="chain" id="PRO_5047434031" description="Type IV secretion system protein VirB6" evidence="1">
    <location>
        <begin position="25"/>
        <end position="151"/>
    </location>
</feature>
<organism evidence="2 3">
    <name type="scientific">Thermobacillus xylanilyticus</name>
    <dbReference type="NCBI Taxonomy" id="76633"/>
    <lineage>
        <taxon>Bacteria</taxon>
        <taxon>Bacillati</taxon>
        <taxon>Bacillota</taxon>
        <taxon>Bacilli</taxon>
        <taxon>Bacillales</taxon>
        <taxon>Paenibacillaceae</taxon>
        <taxon>Thermobacillus</taxon>
    </lineage>
</organism>
<accession>A0ABM8V5F0</accession>
<feature type="signal peptide" evidence="1">
    <location>
        <begin position="1"/>
        <end position="24"/>
    </location>
</feature>
<gene>
    <name evidence="2" type="primary">txxe 2145</name>
    <name evidence="2" type="ORF">TXXE_10670</name>
</gene>
<evidence type="ECO:0000256" key="1">
    <source>
        <dbReference type="SAM" id="SignalP"/>
    </source>
</evidence>
<comment type="caution">
    <text evidence="2">The sequence shown here is derived from an EMBL/GenBank/DDBJ whole genome shotgun (WGS) entry which is preliminary data.</text>
</comment>
<reference evidence="2 3" key="1">
    <citation type="submission" date="2021-04" db="EMBL/GenBank/DDBJ databases">
        <authorList>
            <person name="Rakotoarivonina H."/>
        </authorList>
    </citation>
    <scope>NUCLEOTIDE SEQUENCE [LARGE SCALE GENOMIC DNA]</scope>
    <source>
        <strain evidence="2 3">XE</strain>
    </source>
</reference>
<keyword evidence="3" id="KW-1185">Reference proteome</keyword>